<gene>
    <name evidence="3" type="ORF">FQA45_15900</name>
</gene>
<dbReference type="Proteomes" id="UP000320717">
    <property type="component" value="Chromosome"/>
</dbReference>
<evidence type="ECO:0000313" key="3">
    <source>
        <dbReference type="EMBL" id="QDY67668.1"/>
    </source>
</evidence>
<dbReference type="InterPro" id="IPR024301">
    <property type="entry name" value="Amidase_6"/>
</dbReference>
<proteinExistence type="predicted"/>
<feature type="region of interest" description="Disordered" evidence="1">
    <location>
        <begin position="1"/>
        <end position="43"/>
    </location>
</feature>
<feature type="compositionally biased region" description="Acidic residues" evidence="1">
    <location>
        <begin position="7"/>
        <end position="17"/>
    </location>
</feature>
<dbReference type="EMBL" id="CP042260">
    <property type="protein sequence ID" value="QDY67668.1"/>
    <property type="molecule type" value="Genomic_DNA"/>
</dbReference>
<organism evidence="3 4">
    <name type="scientific">Glutamicibacter halophytocola</name>
    <dbReference type="NCBI Taxonomy" id="1933880"/>
    <lineage>
        <taxon>Bacteria</taxon>
        <taxon>Bacillati</taxon>
        <taxon>Actinomycetota</taxon>
        <taxon>Actinomycetes</taxon>
        <taxon>Micrococcales</taxon>
        <taxon>Micrococcaceae</taxon>
        <taxon>Glutamicibacter</taxon>
    </lineage>
</organism>
<dbReference type="PANTHER" id="PTHR40032:SF1">
    <property type="entry name" value="EXPORTED PROTEIN"/>
    <property type="match status" value="1"/>
</dbReference>
<protein>
    <recommendedName>
        <fullName evidence="2">Putative amidase domain-containing protein</fullName>
    </recommendedName>
</protein>
<sequence>MSSLAADESDPTPEPEEIPMSPDLKSDDDKPGIPIEDIAQPADGTIGVPAAGYSKQNSINVQNFVSYAISRTSGSYAKDGTAYVNGTYPKYNNNCANFVSQVLDQAGWYLTGGNSTQIHEKTKWTFNLAGIAGATRTWTKASNLYSYSLNTGRYKFLSNVWNARSGDLIFVDWDPNGYPDGYIDHVMAVTGRANYAPRISQKSSNRSNISLETTVALAKQQGKKYTWYGLDLR</sequence>
<name>A0ABX5YDD4_9MICC</name>
<reference evidence="3 4" key="1">
    <citation type="submission" date="2019-07" db="EMBL/GenBank/DDBJ databases">
        <title>Complete Genome Sequence of drought tolerant Plant Growth-Promoting Rhizobacterium Glutamicibacter halophytocola DR408.</title>
        <authorList>
            <person name="Nishu S.D."/>
            <person name="Lee T.K."/>
        </authorList>
    </citation>
    <scope>NUCLEOTIDE SEQUENCE [LARGE SCALE GENOMIC DNA]</scope>
    <source>
        <strain evidence="3 4">DR408</strain>
    </source>
</reference>
<accession>A0ABX5YDD4</accession>
<dbReference type="PANTHER" id="PTHR40032">
    <property type="entry name" value="EXPORTED PROTEIN-RELATED"/>
    <property type="match status" value="1"/>
</dbReference>
<dbReference type="Gene3D" id="3.90.1720.10">
    <property type="entry name" value="endopeptidase domain like (from Nostoc punctiforme)"/>
    <property type="match status" value="1"/>
</dbReference>
<dbReference type="Pfam" id="PF12671">
    <property type="entry name" value="Amidase_6"/>
    <property type="match status" value="1"/>
</dbReference>
<evidence type="ECO:0000313" key="4">
    <source>
        <dbReference type="Proteomes" id="UP000320717"/>
    </source>
</evidence>
<evidence type="ECO:0000259" key="2">
    <source>
        <dbReference type="Pfam" id="PF12671"/>
    </source>
</evidence>
<keyword evidence="4" id="KW-1185">Reference proteome</keyword>
<feature type="domain" description="Putative amidase" evidence="2">
    <location>
        <begin position="76"/>
        <end position="216"/>
    </location>
</feature>
<evidence type="ECO:0000256" key="1">
    <source>
        <dbReference type="SAM" id="MobiDB-lite"/>
    </source>
</evidence>